<dbReference type="NCBIfam" id="TIGR00093">
    <property type="entry name" value="pseudouridine synthase"/>
    <property type="match status" value="1"/>
</dbReference>
<keyword evidence="8" id="KW-1185">Reference proteome</keyword>
<sequence length="366" mass="41571">MKHKKTAGSKGFSPFKESPLEGKRKYASAKYPDRSLPEKTKQAKRYFKDTNESSPDDVSNSSRSADKKHVKKSAYGKPVFEKGYKNPNRETPSGFNRQKFMDTANERFATKQLKKEDKKKSRDVASLDPNEMPLNKYIAHSGICSRRKAVELIKEGKVTVNGNVVLEPATKVLPTDSVKLSNKKINITKNLVYILLNKPKGYITTTDDPEGRKTVMDLIVDAPNERVYPVGRLDRNTSGLLLLTNDGDLAQKLAHPSFNIKKIYQVELDKPLTKSDSEKIMDGITLEDGITYVDALGYTDPKDKRQLGIEIHSGKNRIVRRIFEHMGYNVEKLDRVMYAGLTKKNLPRGKWRLLSEKEVILLKHFK</sequence>
<evidence type="ECO:0000256" key="4">
    <source>
        <dbReference type="RuleBase" id="RU003887"/>
    </source>
</evidence>
<organism evidence="7 8">
    <name type="scientific">Chitinophaga caeni</name>
    <dbReference type="NCBI Taxonomy" id="2029983"/>
    <lineage>
        <taxon>Bacteria</taxon>
        <taxon>Pseudomonadati</taxon>
        <taxon>Bacteroidota</taxon>
        <taxon>Chitinophagia</taxon>
        <taxon>Chitinophagales</taxon>
        <taxon>Chitinophagaceae</taxon>
        <taxon>Chitinophaga</taxon>
    </lineage>
</organism>
<dbReference type="OrthoDB" id="1012272at2"/>
<dbReference type="SMART" id="SM00363">
    <property type="entry name" value="S4"/>
    <property type="match status" value="1"/>
</dbReference>
<feature type="region of interest" description="Disordered" evidence="5">
    <location>
        <begin position="1"/>
        <end position="98"/>
    </location>
</feature>
<dbReference type="PANTHER" id="PTHR47683:SF2">
    <property type="entry name" value="RNA-BINDING S4 DOMAIN-CONTAINING PROTEIN"/>
    <property type="match status" value="1"/>
</dbReference>
<gene>
    <name evidence="7" type="ORF">COR50_02420</name>
</gene>
<proteinExistence type="inferred from homology"/>
<protein>
    <recommendedName>
        <fullName evidence="4">Pseudouridine synthase</fullName>
        <ecNumber evidence="4">5.4.99.-</ecNumber>
    </recommendedName>
</protein>
<dbReference type="GO" id="GO:0003723">
    <property type="term" value="F:RNA binding"/>
    <property type="evidence" value="ECO:0007669"/>
    <property type="project" value="UniProtKB-KW"/>
</dbReference>
<dbReference type="GO" id="GO:0000455">
    <property type="term" value="P:enzyme-directed rRNA pseudouridine synthesis"/>
    <property type="evidence" value="ECO:0007669"/>
    <property type="project" value="UniProtKB-ARBA"/>
</dbReference>
<dbReference type="GO" id="GO:0120159">
    <property type="term" value="F:rRNA pseudouridine synthase activity"/>
    <property type="evidence" value="ECO:0007669"/>
    <property type="project" value="UniProtKB-ARBA"/>
</dbReference>
<dbReference type="CDD" id="cd00165">
    <property type="entry name" value="S4"/>
    <property type="match status" value="1"/>
</dbReference>
<evidence type="ECO:0000256" key="2">
    <source>
        <dbReference type="ARBA" id="ARBA00023235"/>
    </source>
</evidence>
<dbReference type="SUPFAM" id="SSF55120">
    <property type="entry name" value="Pseudouridine synthase"/>
    <property type="match status" value="1"/>
</dbReference>
<dbReference type="EMBL" id="CP023777">
    <property type="protein sequence ID" value="ATL46111.1"/>
    <property type="molecule type" value="Genomic_DNA"/>
</dbReference>
<dbReference type="Pfam" id="PF00849">
    <property type="entry name" value="PseudoU_synth_2"/>
    <property type="match status" value="1"/>
</dbReference>
<dbReference type="Gene3D" id="3.10.290.10">
    <property type="entry name" value="RNA-binding S4 domain"/>
    <property type="match status" value="1"/>
</dbReference>
<reference evidence="7 8" key="1">
    <citation type="submission" date="2017-10" db="EMBL/GenBank/DDBJ databases">
        <title>Paenichitinophaga pekingensis gen. nov., sp. nov., isolated from activated sludge.</title>
        <authorList>
            <person name="Jin D."/>
            <person name="Kong X."/>
            <person name="Deng Y."/>
            <person name="Bai Z."/>
        </authorList>
    </citation>
    <scope>NUCLEOTIDE SEQUENCE [LARGE SCALE GENOMIC DNA]</scope>
    <source>
        <strain evidence="7 8">13</strain>
    </source>
</reference>
<feature type="compositionally biased region" description="Basic and acidic residues" evidence="5">
    <location>
        <begin position="31"/>
        <end position="51"/>
    </location>
</feature>
<dbReference type="InterPro" id="IPR036986">
    <property type="entry name" value="S4_RNA-bd_sf"/>
</dbReference>
<dbReference type="FunFam" id="3.10.290.10:FF:000003">
    <property type="entry name" value="Pseudouridine synthase"/>
    <property type="match status" value="1"/>
</dbReference>
<dbReference type="Proteomes" id="UP000220133">
    <property type="component" value="Chromosome"/>
</dbReference>
<evidence type="ECO:0000256" key="5">
    <source>
        <dbReference type="SAM" id="MobiDB-lite"/>
    </source>
</evidence>
<feature type="compositionally biased region" description="Basic and acidic residues" evidence="5">
    <location>
        <begin position="79"/>
        <end position="88"/>
    </location>
</feature>
<dbReference type="AlphaFoldDB" id="A0A291QQA6"/>
<dbReference type="Gene3D" id="3.30.70.580">
    <property type="entry name" value="Pseudouridine synthase I, catalytic domain, N-terminal subdomain"/>
    <property type="match status" value="1"/>
</dbReference>
<dbReference type="EC" id="5.4.99.-" evidence="4"/>
<keyword evidence="3" id="KW-0694">RNA-binding</keyword>
<dbReference type="PANTHER" id="PTHR47683">
    <property type="entry name" value="PSEUDOURIDINE SYNTHASE FAMILY PROTEIN-RELATED"/>
    <property type="match status" value="1"/>
</dbReference>
<name>A0A291QQA6_9BACT</name>
<evidence type="ECO:0000256" key="1">
    <source>
        <dbReference type="ARBA" id="ARBA00008348"/>
    </source>
</evidence>
<evidence type="ECO:0000313" key="8">
    <source>
        <dbReference type="Proteomes" id="UP000220133"/>
    </source>
</evidence>
<dbReference type="Pfam" id="PF01479">
    <property type="entry name" value="S4"/>
    <property type="match status" value="1"/>
</dbReference>
<dbReference type="InterPro" id="IPR002942">
    <property type="entry name" value="S4_RNA-bd"/>
</dbReference>
<accession>A0A291QQA6</accession>
<dbReference type="SUPFAM" id="SSF55174">
    <property type="entry name" value="Alpha-L RNA-binding motif"/>
    <property type="match status" value="1"/>
</dbReference>
<evidence type="ECO:0000259" key="6">
    <source>
        <dbReference type="SMART" id="SM00363"/>
    </source>
</evidence>
<keyword evidence="2 4" id="KW-0413">Isomerase</keyword>
<dbReference type="InterPro" id="IPR020103">
    <property type="entry name" value="PsdUridine_synth_cat_dom_sf"/>
</dbReference>
<dbReference type="KEGG" id="cbae:COR50_02420"/>
<dbReference type="RefSeq" id="WP_098192500.1">
    <property type="nucleotide sequence ID" value="NZ_CP023777.1"/>
</dbReference>
<dbReference type="InterPro" id="IPR006145">
    <property type="entry name" value="PsdUridine_synth_RsuA/RluA"/>
</dbReference>
<dbReference type="InterPro" id="IPR020094">
    <property type="entry name" value="TruA/RsuA/RluB/E/F_N"/>
</dbReference>
<dbReference type="CDD" id="cd02870">
    <property type="entry name" value="PseudoU_synth_RsuA_like"/>
    <property type="match status" value="1"/>
</dbReference>
<evidence type="ECO:0000313" key="7">
    <source>
        <dbReference type="EMBL" id="ATL46111.1"/>
    </source>
</evidence>
<dbReference type="PROSITE" id="PS01149">
    <property type="entry name" value="PSI_RSU"/>
    <property type="match status" value="1"/>
</dbReference>
<comment type="similarity">
    <text evidence="1 4">Belongs to the pseudouridine synthase RsuA family.</text>
</comment>
<feature type="domain" description="RNA-binding S4" evidence="6">
    <location>
        <begin position="132"/>
        <end position="193"/>
    </location>
</feature>
<dbReference type="InterPro" id="IPR000748">
    <property type="entry name" value="PsdUridine_synth_RsuA/RluB/E/F"/>
</dbReference>
<dbReference type="InterPro" id="IPR050343">
    <property type="entry name" value="RsuA_PseudoU_synthase"/>
</dbReference>
<dbReference type="InterPro" id="IPR042092">
    <property type="entry name" value="PsdUridine_s_RsuA/RluB/E/F_cat"/>
</dbReference>
<dbReference type="PROSITE" id="PS50889">
    <property type="entry name" value="S4"/>
    <property type="match status" value="1"/>
</dbReference>
<dbReference type="Gene3D" id="3.30.70.1560">
    <property type="entry name" value="Alpha-L RNA-binding motif"/>
    <property type="match status" value="1"/>
</dbReference>
<evidence type="ECO:0000256" key="3">
    <source>
        <dbReference type="PROSITE-ProRule" id="PRU00182"/>
    </source>
</evidence>
<dbReference type="InterPro" id="IPR018496">
    <property type="entry name" value="PsdUridine_synth_RsuA/RluB_CS"/>
</dbReference>